<protein>
    <recommendedName>
        <fullName evidence="3">SIR2-like domain-containing protein</fullName>
    </recommendedName>
</protein>
<dbReference type="Proteomes" id="UP000284434">
    <property type="component" value="Unassembled WGS sequence"/>
</dbReference>
<accession>A0A413IE44</accession>
<comment type="caution">
    <text evidence="1">The sequence shown here is derived from an EMBL/GenBank/DDBJ whole genome shotgun (WGS) entry which is preliminary data.</text>
</comment>
<evidence type="ECO:0008006" key="3">
    <source>
        <dbReference type="Google" id="ProtNLM"/>
    </source>
</evidence>
<gene>
    <name evidence="1" type="ORF">DXA53_06165</name>
</gene>
<dbReference type="AlphaFoldDB" id="A0A413IE44"/>
<name>A0A413IE44_9BACT</name>
<reference evidence="1 2" key="1">
    <citation type="submission" date="2018-08" db="EMBL/GenBank/DDBJ databases">
        <title>A genome reference for cultivated species of the human gut microbiota.</title>
        <authorList>
            <person name="Zou Y."/>
            <person name="Xue W."/>
            <person name="Luo G."/>
        </authorList>
    </citation>
    <scope>NUCLEOTIDE SEQUENCE [LARGE SCALE GENOMIC DNA]</scope>
    <source>
        <strain evidence="1 2">OF03-11</strain>
    </source>
</reference>
<dbReference type="RefSeq" id="WP_087383302.1">
    <property type="nucleotide sequence ID" value="NZ_NFIM01000021.1"/>
</dbReference>
<organism evidence="1 2">
    <name type="scientific">Odoribacter splanchnicus</name>
    <dbReference type="NCBI Taxonomy" id="28118"/>
    <lineage>
        <taxon>Bacteria</taxon>
        <taxon>Pseudomonadati</taxon>
        <taxon>Bacteroidota</taxon>
        <taxon>Bacteroidia</taxon>
        <taxon>Bacteroidales</taxon>
        <taxon>Odoribacteraceae</taxon>
        <taxon>Odoribacter</taxon>
    </lineage>
</organism>
<evidence type="ECO:0000313" key="2">
    <source>
        <dbReference type="Proteomes" id="UP000284434"/>
    </source>
</evidence>
<proteinExistence type="predicted"/>
<evidence type="ECO:0000313" key="1">
    <source>
        <dbReference type="EMBL" id="RGY08227.1"/>
    </source>
</evidence>
<sequence>MSAINNDENNISRIRTILNNHKATTAFLIGNGIHYQYKDCNIPWKKLLKDLWSEYTGKQEDIPTGISFTEFYDIIELITLRPNISYEDRLKRIANEIKDKKIDVSAHKKMLDFALKLPPAKFDINNIDKEKINQLNNVYREFVVTSRNICMQNYENTDSLSDQDCVQIVMGLFTNSAKQQILKNSIKKNVASKFPDKQEYNVSDLITKIKEFESPILTTNFDVYIGKSIRAKRRILSPNEDQYKFTDFYPWNVYYGTDEIENPLDGFGVWHINGLTDYPRSIRLGLSDYMGCVERARKMIQSDGFNELFDGKNRNNWIGCNTWLHVIFNKDLFIFGLALEENEVFLRWLLIQRAKYSQMYDKRLKGWYIDNNISPGKKFFLEQLGFEVIEIRDFNNLYQCFTEI</sequence>
<dbReference type="EMBL" id="QSCO01000006">
    <property type="protein sequence ID" value="RGY08227.1"/>
    <property type="molecule type" value="Genomic_DNA"/>
</dbReference>